<dbReference type="CDD" id="cd00158">
    <property type="entry name" value="RHOD"/>
    <property type="match status" value="1"/>
</dbReference>
<feature type="domain" description="Rhodanese" evidence="2">
    <location>
        <begin position="375"/>
        <end position="461"/>
    </location>
</feature>
<dbReference type="InterPro" id="IPR001279">
    <property type="entry name" value="Metallo-B-lactamas"/>
</dbReference>
<dbReference type="PANTHER" id="PTHR43084">
    <property type="entry name" value="PERSULFIDE DIOXYGENASE ETHE1"/>
    <property type="match status" value="1"/>
</dbReference>
<dbReference type="PROSITE" id="PS50206">
    <property type="entry name" value="RHODANESE_3"/>
    <property type="match status" value="1"/>
</dbReference>
<evidence type="ECO:0000259" key="2">
    <source>
        <dbReference type="PROSITE" id="PS50206"/>
    </source>
</evidence>
<dbReference type="Gene3D" id="3.40.250.10">
    <property type="entry name" value="Rhodanese-like domain"/>
    <property type="match status" value="2"/>
</dbReference>
<dbReference type="Gene3D" id="3.60.15.10">
    <property type="entry name" value="Ribonuclease Z/Hydroxyacylglutathione hydrolase-like"/>
    <property type="match status" value="1"/>
</dbReference>
<accession>A0ABY5ZAY3</accession>
<gene>
    <name evidence="3" type="ORF">Drose_14000</name>
</gene>
<sequence>MTIDVEVVETSSLGDRSYLAHDGQVAVVVDPQRDIDRVLALAGRLGVRITHVVETHLHNDYVSGGLALAKVAGAAYLVAEADEVAFHRVAVTDGDEVVVSERMRLAVVATPGHTFHHLSYVLRGPDGPVGVFTGGSLLFGTTGRTDLLGKEYAHTLARHQHASARRLADLLPDGAQVWPTHGFGSFCSATQSDASESTIGRERSANPALRLEADDFVTTTLAGLDAYPAYYAHMGARNADGAGLIDLTPVQPANADELRTRIAAGEWVVDLRSRKAFARQHLTGTLSFGLDGPMSTWLGWLAPWGAPITLLGESPEQVGDAQRELARIGIDRPAAAATGAPEQWAGDDAARLGELATATFADLAAARTGRPPHGLPAPDVVLDVRMGNEWRAGHVDGAVHIPLPDLPHRLDDVPGGVIWVHCGSGYRAAAASSLLVRAGRRVVHIDDAYAKAAEADLPIVTIDKEDA</sequence>
<dbReference type="CDD" id="cd07724">
    <property type="entry name" value="POD-like_MBL-fold"/>
    <property type="match status" value="1"/>
</dbReference>
<keyword evidence="4" id="KW-1185">Reference proteome</keyword>
<reference evidence="3" key="1">
    <citation type="submission" date="2021-04" db="EMBL/GenBank/DDBJ databases">
        <title>Biosynthetic gene clusters of Dactylosporangioum roseum.</title>
        <authorList>
            <person name="Hartkoorn R.C."/>
            <person name="Beaudoing E."/>
            <person name="Hot D."/>
            <person name="Moureu S."/>
        </authorList>
    </citation>
    <scope>NUCLEOTIDE SEQUENCE</scope>
    <source>
        <strain evidence="3">NRRL B-16295</strain>
    </source>
</reference>
<dbReference type="InterPro" id="IPR044528">
    <property type="entry name" value="POD-like_MBL-fold"/>
</dbReference>
<dbReference type="InterPro" id="IPR036873">
    <property type="entry name" value="Rhodanese-like_dom_sf"/>
</dbReference>
<dbReference type="InterPro" id="IPR036866">
    <property type="entry name" value="RibonucZ/Hydroxyglut_hydro"/>
</dbReference>
<dbReference type="Proteomes" id="UP001058271">
    <property type="component" value="Chromosome"/>
</dbReference>
<name>A0ABY5ZAY3_9ACTN</name>
<dbReference type="InterPro" id="IPR051682">
    <property type="entry name" value="Mito_Persulfide_Diox"/>
</dbReference>
<dbReference type="SMART" id="SM00450">
    <property type="entry name" value="RHOD"/>
    <property type="match status" value="1"/>
</dbReference>
<dbReference type="EMBL" id="CP073721">
    <property type="protein sequence ID" value="UWZ39245.1"/>
    <property type="molecule type" value="Genomic_DNA"/>
</dbReference>
<organism evidence="3 4">
    <name type="scientific">Dactylosporangium roseum</name>
    <dbReference type="NCBI Taxonomy" id="47989"/>
    <lineage>
        <taxon>Bacteria</taxon>
        <taxon>Bacillati</taxon>
        <taxon>Actinomycetota</taxon>
        <taxon>Actinomycetes</taxon>
        <taxon>Micromonosporales</taxon>
        <taxon>Micromonosporaceae</taxon>
        <taxon>Dactylosporangium</taxon>
    </lineage>
</organism>
<dbReference type="PANTHER" id="PTHR43084:SF1">
    <property type="entry name" value="PERSULFIDE DIOXYGENASE ETHE1, MITOCHONDRIAL"/>
    <property type="match status" value="1"/>
</dbReference>
<evidence type="ECO:0000256" key="1">
    <source>
        <dbReference type="ARBA" id="ARBA00022723"/>
    </source>
</evidence>
<keyword evidence="1" id="KW-0479">Metal-binding</keyword>
<proteinExistence type="predicted"/>
<dbReference type="InterPro" id="IPR001763">
    <property type="entry name" value="Rhodanese-like_dom"/>
</dbReference>
<dbReference type="SUPFAM" id="SSF52821">
    <property type="entry name" value="Rhodanese/Cell cycle control phosphatase"/>
    <property type="match status" value="2"/>
</dbReference>
<dbReference type="Pfam" id="PF00581">
    <property type="entry name" value="Rhodanese"/>
    <property type="match status" value="1"/>
</dbReference>
<dbReference type="SUPFAM" id="SSF56281">
    <property type="entry name" value="Metallo-hydrolase/oxidoreductase"/>
    <property type="match status" value="1"/>
</dbReference>
<evidence type="ECO:0000313" key="4">
    <source>
        <dbReference type="Proteomes" id="UP001058271"/>
    </source>
</evidence>
<dbReference type="RefSeq" id="WP_260728645.1">
    <property type="nucleotide sequence ID" value="NZ_BAAABS010000015.1"/>
</dbReference>
<protein>
    <submittedName>
        <fullName evidence="3">MBL fold metallo-hydrolase</fullName>
    </submittedName>
</protein>
<dbReference type="Pfam" id="PF00753">
    <property type="entry name" value="Lactamase_B"/>
    <property type="match status" value="1"/>
</dbReference>
<evidence type="ECO:0000313" key="3">
    <source>
        <dbReference type="EMBL" id="UWZ39245.1"/>
    </source>
</evidence>
<dbReference type="SMART" id="SM00849">
    <property type="entry name" value="Lactamase_B"/>
    <property type="match status" value="1"/>
</dbReference>